<sequence>MNNDDNDIHFDSYGKNRFEHGADMNKQNKYGDALLSLSYEYENITTASFRSIFEK</sequence>
<keyword evidence="2" id="KW-1185">Reference proteome</keyword>
<reference evidence="1 2" key="2">
    <citation type="submission" date="2016-08" db="EMBL/GenBank/DDBJ databases">
        <title>Pervasive Adenine N6-methylation of Active Genes in Fungi.</title>
        <authorList>
            <consortium name="DOE Joint Genome Institute"/>
            <person name="Mondo S.J."/>
            <person name="Dannebaum R.O."/>
            <person name="Kuo R.C."/>
            <person name="Labutti K."/>
            <person name="Haridas S."/>
            <person name="Kuo A."/>
            <person name="Salamov A."/>
            <person name="Ahrendt S.R."/>
            <person name="Lipzen A."/>
            <person name="Sullivan W."/>
            <person name="Andreopoulos W.B."/>
            <person name="Clum A."/>
            <person name="Lindquist E."/>
            <person name="Daum C."/>
            <person name="Ramamoorthy G.K."/>
            <person name="Gryganskyi A."/>
            <person name="Culley D."/>
            <person name="Magnuson J.K."/>
            <person name="James T.Y."/>
            <person name="O'Malley M.A."/>
            <person name="Stajich J.E."/>
            <person name="Spatafora J.W."/>
            <person name="Visel A."/>
            <person name="Grigoriev I.V."/>
        </authorList>
    </citation>
    <scope>NUCLEOTIDE SEQUENCE [LARGE SCALE GENOMIC DNA]</scope>
    <source>
        <strain evidence="1 2">S4</strain>
    </source>
</reference>
<evidence type="ECO:0000313" key="2">
    <source>
        <dbReference type="Proteomes" id="UP000193944"/>
    </source>
</evidence>
<dbReference type="EMBL" id="MCFG01000058">
    <property type="protein sequence ID" value="ORX84129.1"/>
    <property type="molecule type" value="Genomic_DNA"/>
</dbReference>
<evidence type="ECO:0000313" key="1">
    <source>
        <dbReference type="EMBL" id="ORX84129.1"/>
    </source>
</evidence>
<reference evidence="1 2" key="1">
    <citation type="submission" date="2016-08" db="EMBL/GenBank/DDBJ databases">
        <title>A Parts List for Fungal Cellulosomes Revealed by Comparative Genomics.</title>
        <authorList>
            <consortium name="DOE Joint Genome Institute"/>
            <person name="Haitjema C.H."/>
            <person name="Gilmore S.P."/>
            <person name="Henske J.K."/>
            <person name="Solomon K.V."/>
            <person name="De Groot R."/>
            <person name="Kuo A."/>
            <person name="Mondo S.J."/>
            <person name="Salamov A.A."/>
            <person name="Labutti K."/>
            <person name="Zhao Z."/>
            <person name="Chiniquy J."/>
            <person name="Barry K."/>
            <person name="Brewer H.M."/>
            <person name="Purvine S.O."/>
            <person name="Wright A.T."/>
            <person name="Boxma B."/>
            <person name="Van Alen T."/>
            <person name="Hackstein J.H."/>
            <person name="Baker S.E."/>
            <person name="Grigoriev I.V."/>
            <person name="O'Malley M.A."/>
        </authorList>
    </citation>
    <scope>NUCLEOTIDE SEQUENCE [LARGE SCALE GENOMIC DNA]</scope>
    <source>
        <strain evidence="1 2">S4</strain>
    </source>
</reference>
<dbReference type="AlphaFoldDB" id="A0A1Y1XEF9"/>
<proteinExistence type="predicted"/>
<name>A0A1Y1XEF9_9FUNG</name>
<organism evidence="1 2">
    <name type="scientific">Anaeromyces robustus</name>
    <dbReference type="NCBI Taxonomy" id="1754192"/>
    <lineage>
        <taxon>Eukaryota</taxon>
        <taxon>Fungi</taxon>
        <taxon>Fungi incertae sedis</taxon>
        <taxon>Chytridiomycota</taxon>
        <taxon>Chytridiomycota incertae sedis</taxon>
        <taxon>Neocallimastigomycetes</taxon>
        <taxon>Neocallimastigales</taxon>
        <taxon>Neocallimastigaceae</taxon>
        <taxon>Anaeromyces</taxon>
    </lineage>
</organism>
<protein>
    <submittedName>
        <fullName evidence="1">Uncharacterized protein</fullName>
    </submittedName>
</protein>
<comment type="caution">
    <text evidence="1">The sequence shown here is derived from an EMBL/GenBank/DDBJ whole genome shotgun (WGS) entry which is preliminary data.</text>
</comment>
<accession>A0A1Y1XEF9</accession>
<dbReference type="Proteomes" id="UP000193944">
    <property type="component" value="Unassembled WGS sequence"/>
</dbReference>
<gene>
    <name evidence="1" type="ORF">BCR32DRAFT_277404</name>
</gene>